<dbReference type="Proteomes" id="UP000777935">
    <property type="component" value="Unassembled WGS sequence"/>
</dbReference>
<organism evidence="1 2">
    <name type="scientific">Parasulfitobacter algicola</name>
    <dbReference type="NCBI Taxonomy" id="2614809"/>
    <lineage>
        <taxon>Bacteria</taxon>
        <taxon>Pseudomonadati</taxon>
        <taxon>Pseudomonadota</taxon>
        <taxon>Alphaproteobacteria</taxon>
        <taxon>Rhodobacterales</taxon>
        <taxon>Roseobacteraceae</taxon>
        <taxon>Parasulfitobacter</taxon>
    </lineage>
</organism>
<name>A0ABX2IS81_9RHOB</name>
<sequence length="89" mass="9169">MSAWRDRGAVEAAAEAILASLDGSGDPLKAANVYDTAAALLESAAFDIADRIGASEVASLIIYAADLQRKADTLRAGDVVYGKLTVVSN</sequence>
<dbReference type="RefSeq" id="WP_174138922.1">
    <property type="nucleotide sequence ID" value="NZ_JABUFE010000008.1"/>
</dbReference>
<proteinExistence type="predicted"/>
<evidence type="ECO:0000313" key="2">
    <source>
        <dbReference type="Proteomes" id="UP000777935"/>
    </source>
</evidence>
<protein>
    <submittedName>
        <fullName evidence="1">Uncharacterized protein</fullName>
    </submittedName>
</protein>
<reference evidence="1 2" key="1">
    <citation type="submission" date="2020-06" db="EMBL/GenBank/DDBJ databases">
        <title>Sulfitobacter algicola sp. nov., isolated from green algae.</title>
        <authorList>
            <person name="Wang C."/>
        </authorList>
    </citation>
    <scope>NUCLEOTIDE SEQUENCE [LARGE SCALE GENOMIC DNA]</scope>
    <source>
        <strain evidence="1 2">1151</strain>
    </source>
</reference>
<accession>A0ABX2IS81</accession>
<gene>
    <name evidence="1" type="ORF">HRQ87_13235</name>
</gene>
<comment type="caution">
    <text evidence="1">The sequence shown here is derived from an EMBL/GenBank/DDBJ whole genome shotgun (WGS) entry which is preliminary data.</text>
</comment>
<keyword evidence="2" id="KW-1185">Reference proteome</keyword>
<dbReference type="EMBL" id="JABUFE010000008">
    <property type="protein sequence ID" value="NSX55767.1"/>
    <property type="molecule type" value="Genomic_DNA"/>
</dbReference>
<evidence type="ECO:0000313" key="1">
    <source>
        <dbReference type="EMBL" id="NSX55767.1"/>
    </source>
</evidence>